<dbReference type="AlphaFoldDB" id="A0A4R8H1B2"/>
<evidence type="ECO:0000313" key="2">
    <source>
        <dbReference type="EMBL" id="TDX48319.1"/>
    </source>
</evidence>
<keyword evidence="1" id="KW-1133">Transmembrane helix</keyword>
<organism evidence="2 3">
    <name type="scientific">Orenia marismortui</name>
    <dbReference type="NCBI Taxonomy" id="46469"/>
    <lineage>
        <taxon>Bacteria</taxon>
        <taxon>Bacillati</taxon>
        <taxon>Bacillota</taxon>
        <taxon>Clostridia</taxon>
        <taxon>Halanaerobiales</taxon>
        <taxon>Halobacteroidaceae</taxon>
        <taxon>Orenia</taxon>
    </lineage>
</organism>
<name>A0A4R8H1B2_9FIRM</name>
<keyword evidence="1" id="KW-0472">Membrane</keyword>
<gene>
    <name evidence="2" type="ORF">C7959_13046</name>
</gene>
<keyword evidence="3" id="KW-1185">Reference proteome</keyword>
<accession>A0A4R8H1B2</accession>
<sequence length="31" mass="3472">MSFSELVDVVSKLVTIAVGLLTIKIYFDNKK</sequence>
<proteinExistence type="predicted"/>
<feature type="transmembrane region" description="Helical" evidence="1">
    <location>
        <begin position="6"/>
        <end position="27"/>
    </location>
</feature>
<evidence type="ECO:0000313" key="3">
    <source>
        <dbReference type="Proteomes" id="UP000295832"/>
    </source>
</evidence>
<keyword evidence="1" id="KW-0812">Transmembrane</keyword>
<evidence type="ECO:0000256" key="1">
    <source>
        <dbReference type="SAM" id="Phobius"/>
    </source>
</evidence>
<dbReference type="Proteomes" id="UP000295832">
    <property type="component" value="Unassembled WGS sequence"/>
</dbReference>
<protein>
    <submittedName>
        <fullName evidence="2">Uncharacterized protein</fullName>
    </submittedName>
</protein>
<dbReference type="EMBL" id="SOEG01000030">
    <property type="protein sequence ID" value="TDX48319.1"/>
    <property type="molecule type" value="Genomic_DNA"/>
</dbReference>
<comment type="caution">
    <text evidence="2">The sequence shown here is derived from an EMBL/GenBank/DDBJ whole genome shotgun (WGS) entry which is preliminary data.</text>
</comment>
<reference evidence="2 3" key="1">
    <citation type="submission" date="2019-03" db="EMBL/GenBank/DDBJ databases">
        <title>Subsurface microbial communities from deep shales in Ohio and West Virginia, USA.</title>
        <authorList>
            <person name="Wrighton K."/>
        </authorList>
    </citation>
    <scope>NUCLEOTIDE SEQUENCE [LARGE SCALE GENOMIC DNA]</scope>
    <source>
        <strain evidence="2 3">MSL 6dP</strain>
    </source>
</reference>
<dbReference type="STRING" id="926561.GCA_000379025_03168"/>